<proteinExistence type="predicted"/>
<feature type="region of interest" description="Disordered" evidence="1">
    <location>
        <begin position="1"/>
        <end position="68"/>
    </location>
</feature>
<evidence type="ECO:0000256" key="1">
    <source>
        <dbReference type="SAM" id="MobiDB-lite"/>
    </source>
</evidence>
<keyword evidence="3" id="KW-1185">Reference proteome</keyword>
<dbReference type="Proteomes" id="UP000703269">
    <property type="component" value="Unassembled WGS sequence"/>
</dbReference>
<accession>A0A9P3GL57</accession>
<feature type="compositionally biased region" description="Basic and acidic residues" evidence="1">
    <location>
        <begin position="104"/>
        <end position="116"/>
    </location>
</feature>
<sequence>MSAVLTLPSAPVPASKTGLLKRITTKLRTPQPTASTSAAPAEAAPSKPKRRGTVLPRPKAPVPALPNTFISAEQREAALLARGLVPRRLRDAHGERLPMSAQEAARDERLGVRPDSDSGSTSGGGSDSEASEARRIRADWLARNDGAAAPRRASDEELAQSRTSLSAAAADERGVVIGTPAAPRRPRIVRAHEPPPLSPLSPSQAELATSPSSASGDTDSLDRACDPTRVPLPPSPAASLWGVEIARGDAEAHASGEGTAEADAGAARDTAGAPAERAPANSRAPGTASAAASAIEADAQAASPPPSFDDPRSPRDLPAPLPPTMSTHPSPSPIERGRSFGGASATSVPALSPTRTASSSSTEPQTPHLDDARPRSASTASVSGESWRELAKIRTEGKGVGEVIVESPVEEEDTVPELPGPRARKVSTATEGERKRGFFKRHSSSATSPSQKAPSLGGLRRSVTGTISGKLGLRPKSLVVDTALAAQPPATSPVSPLSASAPTRLDVPFTRVRQPLSPTMHTRGSIIIHAEEIEDEESRRLAEAAFLDF</sequence>
<dbReference type="OrthoDB" id="3168445at2759"/>
<feature type="region of interest" description="Disordered" evidence="1">
    <location>
        <begin position="91"/>
        <end position="388"/>
    </location>
</feature>
<feature type="compositionally biased region" description="Low complexity" evidence="1">
    <location>
        <begin position="29"/>
        <end position="46"/>
    </location>
</feature>
<feature type="compositionally biased region" description="Polar residues" evidence="1">
    <location>
        <begin position="204"/>
        <end position="218"/>
    </location>
</feature>
<evidence type="ECO:0000313" key="2">
    <source>
        <dbReference type="EMBL" id="GJE96269.1"/>
    </source>
</evidence>
<feature type="region of interest" description="Disordered" evidence="1">
    <location>
        <begin position="404"/>
        <end position="461"/>
    </location>
</feature>
<gene>
    <name evidence="2" type="ORF">PsYK624_124630</name>
</gene>
<feature type="compositionally biased region" description="Low complexity" evidence="1">
    <location>
        <begin position="255"/>
        <end position="302"/>
    </location>
</feature>
<name>A0A9P3GL57_9APHY</name>
<feature type="compositionally biased region" description="Polar residues" evidence="1">
    <location>
        <begin position="344"/>
        <end position="365"/>
    </location>
</feature>
<dbReference type="AlphaFoldDB" id="A0A9P3GL57"/>
<protein>
    <submittedName>
        <fullName evidence="2">Uncharacterized protein</fullName>
    </submittedName>
</protein>
<feature type="compositionally biased region" description="Polar residues" evidence="1">
    <location>
        <begin position="444"/>
        <end position="453"/>
    </location>
</feature>
<feature type="compositionally biased region" description="Basic and acidic residues" evidence="1">
    <location>
        <begin position="131"/>
        <end position="142"/>
    </location>
</feature>
<dbReference type="EMBL" id="BPQB01000057">
    <property type="protein sequence ID" value="GJE96269.1"/>
    <property type="molecule type" value="Genomic_DNA"/>
</dbReference>
<reference evidence="2 3" key="1">
    <citation type="submission" date="2021-08" db="EMBL/GenBank/DDBJ databases">
        <title>Draft Genome Sequence of Phanerochaete sordida strain YK-624.</title>
        <authorList>
            <person name="Mori T."/>
            <person name="Dohra H."/>
            <person name="Suzuki T."/>
            <person name="Kawagishi H."/>
            <person name="Hirai H."/>
        </authorList>
    </citation>
    <scope>NUCLEOTIDE SEQUENCE [LARGE SCALE GENOMIC DNA]</scope>
    <source>
        <strain evidence="2 3">YK-624</strain>
    </source>
</reference>
<organism evidence="2 3">
    <name type="scientific">Phanerochaete sordida</name>
    <dbReference type="NCBI Taxonomy" id="48140"/>
    <lineage>
        <taxon>Eukaryota</taxon>
        <taxon>Fungi</taxon>
        <taxon>Dikarya</taxon>
        <taxon>Basidiomycota</taxon>
        <taxon>Agaricomycotina</taxon>
        <taxon>Agaricomycetes</taxon>
        <taxon>Polyporales</taxon>
        <taxon>Phanerochaetaceae</taxon>
        <taxon>Phanerochaete</taxon>
    </lineage>
</organism>
<comment type="caution">
    <text evidence="2">The sequence shown here is derived from an EMBL/GenBank/DDBJ whole genome shotgun (WGS) entry which is preliminary data.</text>
</comment>
<evidence type="ECO:0000313" key="3">
    <source>
        <dbReference type="Proteomes" id="UP000703269"/>
    </source>
</evidence>